<evidence type="ECO:0000313" key="1">
    <source>
        <dbReference type="EMBL" id="NHE56250.1"/>
    </source>
</evidence>
<accession>A0ABX0H359</accession>
<dbReference type="Proteomes" id="UP000649799">
    <property type="component" value="Unassembled WGS sequence"/>
</dbReference>
<proteinExistence type="predicted"/>
<protein>
    <submittedName>
        <fullName evidence="1">Uncharacterized protein</fullName>
    </submittedName>
</protein>
<dbReference type="RefSeq" id="WP_166143897.1">
    <property type="nucleotide sequence ID" value="NZ_JAANYN010000002.1"/>
</dbReference>
<keyword evidence="2" id="KW-1185">Reference proteome</keyword>
<evidence type="ECO:0000313" key="2">
    <source>
        <dbReference type="Proteomes" id="UP000649799"/>
    </source>
</evidence>
<name>A0ABX0H359_9BACT</name>
<organism evidence="1 2">
    <name type="scientific">Cyclobacterium plantarum</name>
    <dbReference type="NCBI Taxonomy" id="2716263"/>
    <lineage>
        <taxon>Bacteria</taxon>
        <taxon>Pseudomonadati</taxon>
        <taxon>Bacteroidota</taxon>
        <taxon>Cytophagia</taxon>
        <taxon>Cytophagales</taxon>
        <taxon>Cyclobacteriaceae</taxon>
        <taxon>Cyclobacterium</taxon>
    </lineage>
</organism>
<reference evidence="1 2" key="1">
    <citation type="submission" date="2020-03" db="EMBL/GenBank/DDBJ databases">
        <title>Cyclobacterium plantarum sp. nov., a marine bacterium isolated from a coastal-marine wetland.</title>
        <authorList>
            <person name="Sanchez-Porro C."/>
            <person name="Ventosa A."/>
            <person name="Amoozegar M."/>
        </authorList>
    </citation>
    <scope>NUCLEOTIDE SEQUENCE [LARGE SCALE GENOMIC DNA]</scope>
    <source>
        <strain evidence="1 2">GBPx2</strain>
    </source>
</reference>
<dbReference type="EMBL" id="JAANYN010000002">
    <property type="protein sequence ID" value="NHE56250.1"/>
    <property type="molecule type" value="Genomic_DNA"/>
</dbReference>
<comment type="caution">
    <text evidence="1">The sequence shown here is derived from an EMBL/GenBank/DDBJ whole genome shotgun (WGS) entry which is preliminary data.</text>
</comment>
<sequence>MPIAHAALFPVVVSHEGKYNRYDRAKGSWMALPLIKSLQEKPEREPEINLLQVQKGRELLLVNCLDSCFGHVFTKIWNVYLLKKKFPTKTLAVLLPARCSWLINDEKVEIWAVDLPLQEIDKGLKHLDFWVKAQFKRFDRVTLSEVPVHVDQEQLDFGKILQAKPFDLVDFGRLPVQLTFIWRNDRFWLNSRLLDLLHKASIKFGGLSLLRGLFCYQQARLMGRLFQKISKVLPDANFFVTGLGKQGRLGSGWQDRRVEQIDLPVEREWNEIYRQSHLVIGVHGSHMLIPTALSAGFIEILPRHKLPHITEDIGRHHKGRIAHFMGRFVDEFSGPGLVARHVESVLGEFGRVSEALYMEI</sequence>
<gene>
    <name evidence="1" type="ORF">G9Q97_05400</name>
</gene>